<evidence type="ECO:0000313" key="2">
    <source>
        <dbReference type="EMBL" id="ORY74353.1"/>
    </source>
</evidence>
<protein>
    <submittedName>
        <fullName evidence="2">Uncharacterized protein</fullName>
    </submittedName>
</protein>
<accession>A0A1Y2ERY4</accession>
<evidence type="ECO:0000256" key="1">
    <source>
        <dbReference type="SAM" id="SignalP"/>
    </source>
</evidence>
<comment type="caution">
    <text evidence="2">The sequence shown here is derived from an EMBL/GenBank/DDBJ whole genome shotgun (WGS) entry which is preliminary data.</text>
</comment>
<dbReference type="AlphaFoldDB" id="A0A1Y2ERY4"/>
<sequence>MNKILALSCPLVIQHLLFLISMLHGTPLSFAMAIPNPSVSFISNVQAEKANRRRSPGEICPSWCPVDVQACKLQPACGHCRNLGLLLFPAAALSSSVSFLL</sequence>
<proteinExistence type="predicted"/>
<organism evidence="2 3">
    <name type="scientific">Protomyces lactucae-debilis</name>
    <dbReference type="NCBI Taxonomy" id="2754530"/>
    <lineage>
        <taxon>Eukaryota</taxon>
        <taxon>Fungi</taxon>
        <taxon>Dikarya</taxon>
        <taxon>Ascomycota</taxon>
        <taxon>Taphrinomycotina</taxon>
        <taxon>Taphrinomycetes</taxon>
        <taxon>Taphrinales</taxon>
        <taxon>Protomycetaceae</taxon>
        <taxon>Protomyces</taxon>
    </lineage>
</organism>
<dbReference type="GeneID" id="63786836"/>
<dbReference type="RefSeq" id="XP_040722002.1">
    <property type="nucleotide sequence ID" value="XM_040870237.1"/>
</dbReference>
<evidence type="ECO:0000313" key="3">
    <source>
        <dbReference type="Proteomes" id="UP000193685"/>
    </source>
</evidence>
<feature type="signal peptide" evidence="1">
    <location>
        <begin position="1"/>
        <end position="25"/>
    </location>
</feature>
<name>A0A1Y2ERY4_PROLT</name>
<reference evidence="2 3" key="1">
    <citation type="submission" date="2016-07" db="EMBL/GenBank/DDBJ databases">
        <title>Pervasive Adenine N6-methylation of Active Genes in Fungi.</title>
        <authorList>
            <consortium name="DOE Joint Genome Institute"/>
            <person name="Mondo S.J."/>
            <person name="Dannebaum R.O."/>
            <person name="Kuo R.C."/>
            <person name="Labutti K."/>
            <person name="Haridas S."/>
            <person name="Kuo A."/>
            <person name="Salamov A."/>
            <person name="Ahrendt S.R."/>
            <person name="Lipzen A."/>
            <person name="Sullivan W."/>
            <person name="Andreopoulos W.B."/>
            <person name="Clum A."/>
            <person name="Lindquist E."/>
            <person name="Daum C."/>
            <person name="Ramamoorthy G.K."/>
            <person name="Gryganskyi A."/>
            <person name="Culley D."/>
            <person name="Magnuson J.K."/>
            <person name="James T.Y."/>
            <person name="O'Malley M.A."/>
            <person name="Stajich J.E."/>
            <person name="Spatafora J.W."/>
            <person name="Visel A."/>
            <person name="Grigoriev I.V."/>
        </authorList>
    </citation>
    <scope>NUCLEOTIDE SEQUENCE [LARGE SCALE GENOMIC DNA]</scope>
    <source>
        <strain evidence="2 3">12-1054</strain>
    </source>
</reference>
<keyword evidence="1" id="KW-0732">Signal</keyword>
<dbReference type="Proteomes" id="UP000193685">
    <property type="component" value="Unassembled WGS sequence"/>
</dbReference>
<keyword evidence="3" id="KW-1185">Reference proteome</keyword>
<gene>
    <name evidence="2" type="ORF">BCR37DRAFT_384465</name>
</gene>
<dbReference type="EMBL" id="MCFI01000030">
    <property type="protein sequence ID" value="ORY74353.1"/>
    <property type="molecule type" value="Genomic_DNA"/>
</dbReference>
<feature type="chain" id="PRO_5012802023" evidence="1">
    <location>
        <begin position="26"/>
        <end position="101"/>
    </location>
</feature>